<dbReference type="InterPro" id="IPR036291">
    <property type="entry name" value="NAD(P)-bd_dom_sf"/>
</dbReference>
<dbReference type="RefSeq" id="WP_425344415.1">
    <property type="nucleotide sequence ID" value="NZ_JBGUBD010000002.1"/>
</dbReference>
<evidence type="ECO:0000256" key="2">
    <source>
        <dbReference type="ARBA" id="ARBA00011881"/>
    </source>
</evidence>
<sequence length="327" mass="35399">MKAMVVPELGEPEVMQMRDWPTPEPGEHDLLVEVHATSVNPKDCHMRRHGLGKRLTLPFVLGYDVSGVVKAVGPKVEQFRVGDEVYASPSLVRPGANAELVLVDERTAALKPTNLDHVHAAAMPLVTITAWESLHHRAHLHSGETVLIHAGAGGVGHIAIQLAKLHECQVITTASRDESIEQCTQLGADAVINYANENVVDRVTELTGGRGCPVVLDAVGGEVFNESMRCLAPHGRLVTLLPPPADAPIHKLFSRGATLALEFMSAATLHKTRLSAQGEVLRTVTELVEAERLKVHVSHVFPLEALAEAHRQQETRHTVGKIAVTVK</sequence>
<dbReference type="PANTHER" id="PTHR44154">
    <property type="entry name" value="QUINONE OXIDOREDUCTASE"/>
    <property type="match status" value="1"/>
</dbReference>
<comment type="caution">
    <text evidence="7">The sequence shown here is derived from an EMBL/GenBank/DDBJ whole genome shotgun (WGS) entry which is preliminary data.</text>
</comment>
<dbReference type="PANTHER" id="PTHR44154:SF1">
    <property type="entry name" value="QUINONE OXIDOREDUCTASE"/>
    <property type="match status" value="1"/>
</dbReference>
<evidence type="ECO:0000256" key="3">
    <source>
        <dbReference type="ARBA" id="ARBA00022490"/>
    </source>
</evidence>
<accession>A0ABV4U3R9</accession>
<name>A0ABV4U3R9_9BACT</name>
<dbReference type="EMBL" id="JBGUBD010000002">
    <property type="protein sequence ID" value="MFA9477492.1"/>
    <property type="molecule type" value="Genomic_DNA"/>
</dbReference>
<dbReference type="InterPro" id="IPR011032">
    <property type="entry name" value="GroES-like_sf"/>
</dbReference>
<keyword evidence="3" id="KW-0963">Cytoplasm</keyword>
<evidence type="ECO:0000313" key="7">
    <source>
        <dbReference type="EMBL" id="MFA9477492.1"/>
    </source>
</evidence>
<proteinExistence type="predicted"/>
<evidence type="ECO:0000256" key="1">
    <source>
        <dbReference type="ARBA" id="ARBA00004496"/>
    </source>
</evidence>
<evidence type="ECO:0000313" key="8">
    <source>
        <dbReference type="Proteomes" id="UP001575105"/>
    </source>
</evidence>
<dbReference type="PROSITE" id="PS01162">
    <property type="entry name" value="QOR_ZETA_CRYSTAL"/>
    <property type="match status" value="1"/>
</dbReference>
<dbReference type="InterPro" id="IPR013154">
    <property type="entry name" value="ADH-like_N"/>
</dbReference>
<dbReference type="Gene3D" id="3.90.180.10">
    <property type="entry name" value="Medium-chain alcohol dehydrogenases, catalytic domain"/>
    <property type="match status" value="1"/>
</dbReference>
<evidence type="ECO:0000259" key="6">
    <source>
        <dbReference type="SMART" id="SM00829"/>
    </source>
</evidence>
<dbReference type="Pfam" id="PF13602">
    <property type="entry name" value="ADH_zinc_N_2"/>
    <property type="match status" value="1"/>
</dbReference>
<evidence type="ECO:0000256" key="5">
    <source>
        <dbReference type="ARBA" id="ARBA00022884"/>
    </source>
</evidence>
<reference evidence="7 8" key="1">
    <citation type="submission" date="2024-08" db="EMBL/GenBank/DDBJ databases">
        <title>Whole-genome sequencing of halo(alkali)philic microorganisms from hypersaline lakes.</title>
        <authorList>
            <person name="Sorokin D.Y."/>
            <person name="Merkel A.Y."/>
            <person name="Messina E."/>
            <person name="Yakimov M."/>
        </authorList>
    </citation>
    <scope>NUCLEOTIDE SEQUENCE [LARGE SCALE GENOMIC DNA]</scope>
    <source>
        <strain evidence="7 8">AB-hyl4</strain>
    </source>
</reference>
<comment type="subcellular location">
    <subcellularLocation>
        <location evidence="1">Cytoplasm</location>
    </subcellularLocation>
</comment>
<dbReference type="InterPro" id="IPR051603">
    <property type="entry name" value="Zinc-ADH_QOR/CCCR"/>
</dbReference>
<keyword evidence="5" id="KW-0694">RNA-binding</keyword>
<dbReference type="Pfam" id="PF08240">
    <property type="entry name" value="ADH_N"/>
    <property type="match status" value="1"/>
</dbReference>
<dbReference type="SMART" id="SM00829">
    <property type="entry name" value="PKS_ER"/>
    <property type="match status" value="1"/>
</dbReference>
<dbReference type="Gene3D" id="3.40.50.720">
    <property type="entry name" value="NAD(P)-binding Rossmann-like Domain"/>
    <property type="match status" value="1"/>
</dbReference>
<keyword evidence="4" id="KW-0521">NADP</keyword>
<organism evidence="7 8">
    <name type="scientific">Natronomicrosphaera hydrolytica</name>
    <dbReference type="NCBI Taxonomy" id="3242702"/>
    <lineage>
        <taxon>Bacteria</taxon>
        <taxon>Pseudomonadati</taxon>
        <taxon>Planctomycetota</taxon>
        <taxon>Phycisphaerae</taxon>
        <taxon>Phycisphaerales</taxon>
        <taxon>Phycisphaeraceae</taxon>
        <taxon>Natronomicrosphaera</taxon>
    </lineage>
</organism>
<protein>
    <submittedName>
        <fullName evidence="7">Zinc-binding alcohol dehydrogenase family protein</fullName>
    </submittedName>
</protein>
<dbReference type="InterPro" id="IPR020843">
    <property type="entry name" value="ER"/>
</dbReference>
<dbReference type="SUPFAM" id="SSF50129">
    <property type="entry name" value="GroES-like"/>
    <property type="match status" value="1"/>
</dbReference>
<evidence type="ECO:0000256" key="4">
    <source>
        <dbReference type="ARBA" id="ARBA00022857"/>
    </source>
</evidence>
<feature type="domain" description="Enoyl reductase (ER)" evidence="6">
    <location>
        <begin position="10"/>
        <end position="324"/>
    </location>
</feature>
<dbReference type="SUPFAM" id="SSF51735">
    <property type="entry name" value="NAD(P)-binding Rossmann-fold domains"/>
    <property type="match status" value="1"/>
</dbReference>
<dbReference type="InterPro" id="IPR002364">
    <property type="entry name" value="Quin_OxRdtase/zeta-crystal_CS"/>
</dbReference>
<keyword evidence="8" id="KW-1185">Reference proteome</keyword>
<gene>
    <name evidence="7" type="ORF">ACERK3_04205</name>
</gene>
<dbReference type="Proteomes" id="UP001575105">
    <property type="component" value="Unassembled WGS sequence"/>
</dbReference>
<comment type="subunit">
    <text evidence="2">Homotetramer.</text>
</comment>